<feature type="binding site" evidence="4">
    <location>
        <position position="345"/>
    </location>
    <ligand>
        <name>S-adenosyl-L-methionine</name>
        <dbReference type="ChEBI" id="CHEBI:59789"/>
    </ligand>
</feature>
<comment type="caution">
    <text evidence="7">The sequence shown here is derived from an EMBL/GenBank/DDBJ whole genome shotgun (WGS) entry which is preliminary data.</text>
</comment>
<keyword evidence="1 4" id="KW-0489">Methyltransferase</keyword>
<feature type="domain" description="TRAM" evidence="6">
    <location>
        <begin position="18"/>
        <end position="76"/>
    </location>
</feature>
<keyword evidence="2 4" id="KW-0808">Transferase</keyword>
<dbReference type="EC" id="2.1.1.190" evidence="7"/>
<dbReference type="PANTHER" id="PTHR11061:SF30">
    <property type="entry name" value="TRNA (URACIL(54)-C(5))-METHYLTRANSFERASE"/>
    <property type="match status" value="1"/>
</dbReference>
<dbReference type="PROSITE" id="PS01230">
    <property type="entry name" value="TRMA_1"/>
    <property type="match status" value="1"/>
</dbReference>
<gene>
    <name evidence="7" type="primary">rlmD</name>
    <name evidence="7" type="ORF">IAC73_02795</name>
</gene>
<dbReference type="EMBL" id="DVOE01000042">
    <property type="protein sequence ID" value="HIU98753.1"/>
    <property type="molecule type" value="Genomic_DNA"/>
</dbReference>
<dbReference type="InterPro" id="IPR029063">
    <property type="entry name" value="SAM-dependent_MTases_sf"/>
</dbReference>
<feature type="active site" evidence="5">
    <location>
        <position position="420"/>
    </location>
</feature>
<evidence type="ECO:0000256" key="2">
    <source>
        <dbReference type="ARBA" id="ARBA00022679"/>
    </source>
</evidence>
<dbReference type="Gene3D" id="2.40.50.140">
    <property type="entry name" value="Nucleic acid-binding proteins"/>
    <property type="match status" value="1"/>
</dbReference>
<dbReference type="SUPFAM" id="SSF53335">
    <property type="entry name" value="S-adenosyl-L-methionine-dependent methyltransferases"/>
    <property type="match status" value="1"/>
</dbReference>
<dbReference type="InterPro" id="IPR030390">
    <property type="entry name" value="MeTrfase_TrmA_AS"/>
</dbReference>
<dbReference type="GO" id="GO:0070041">
    <property type="term" value="F:rRNA (uridine-C5-)-methyltransferase activity"/>
    <property type="evidence" value="ECO:0007669"/>
    <property type="project" value="TreeGrafter"/>
</dbReference>
<evidence type="ECO:0000313" key="7">
    <source>
        <dbReference type="EMBL" id="HIU98753.1"/>
    </source>
</evidence>
<dbReference type="GO" id="GO:0070475">
    <property type="term" value="P:rRNA base methylation"/>
    <property type="evidence" value="ECO:0007669"/>
    <property type="project" value="TreeGrafter"/>
</dbReference>
<protein>
    <submittedName>
        <fullName evidence="7">23S rRNA (Uracil(1939)-C(5))-methyltransferase RlmD</fullName>
        <ecNumber evidence="7">2.1.1.190</ecNumber>
    </submittedName>
</protein>
<dbReference type="AlphaFoldDB" id="A0A9D1N935"/>
<reference evidence="7" key="2">
    <citation type="journal article" date="2021" name="PeerJ">
        <title>Extensive microbial diversity within the chicken gut microbiome revealed by metagenomics and culture.</title>
        <authorList>
            <person name="Gilroy R."/>
            <person name="Ravi A."/>
            <person name="Getino M."/>
            <person name="Pursley I."/>
            <person name="Horton D.L."/>
            <person name="Alikhan N.F."/>
            <person name="Baker D."/>
            <person name="Gharbi K."/>
            <person name="Hall N."/>
            <person name="Watson M."/>
            <person name="Adriaenssens E.M."/>
            <person name="Foster-Nyarko E."/>
            <person name="Jarju S."/>
            <person name="Secka A."/>
            <person name="Antonio M."/>
            <person name="Oren A."/>
            <person name="Chaudhuri R.R."/>
            <person name="La Ragione R."/>
            <person name="Hildebrand F."/>
            <person name="Pallen M.J."/>
        </authorList>
    </citation>
    <scope>NUCLEOTIDE SEQUENCE</scope>
    <source>
        <strain evidence="7">10406</strain>
    </source>
</reference>
<dbReference type="Gene3D" id="3.40.50.150">
    <property type="entry name" value="Vaccinia Virus protein VP39"/>
    <property type="match status" value="1"/>
</dbReference>
<comment type="similarity">
    <text evidence="4">Belongs to the class I-like SAM-binding methyltransferase superfamily. RNA M5U methyltransferase family.</text>
</comment>
<proteinExistence type="inferred from homology"/>
<evidence type="ECO:0000313" key="8">
    <source>
        <dbReference type="Proteomes" id="UP000886857"/>
    </source>
</evidence>
<name>A0A9D1N935_9FIRM</name>
<sequence>MNPKERADGKPSAFDMQRLTAGDTIEGVISDFGMNGEGVLKVGAYPVFVPFAIVGEKVRAKVNYAKKDCAFADLIEVLTPSNSRVKPRCPYFGRCGGCDLQHIEPALQEEIKREQLIRVMKKNAGLDVVPDEVVSGGMWGYRNKLALPFGRMGRQGKVVLGFYEKRSHRVVPMRFCPLHGRWAEELIADVSEWANENDVSVYDEKTGKGLLRHLVARELGSLSVTLSVNGESVPRLSNLVKKLDRHFSGYTVWLSPQTEKNNVILGGSVKLVHGKESAAQLGAFRAVVSPLSFLQVNDEIREKLYAAACEAVGDADAVTELYSGVGLLTADIALRLPRAKITSVEIVEDAARDARRLMDRLGLSDRVTVVTADAAEHMRSAFGRERADAVLVDPPRKGCSPEVIDAVVASGCRRLVYISCNPATLSRDIALLMKGGFGLVRLTPFDMFPETMNLETLAVLERVRVAGGAEGEEK</sequence>
<dbReference type="Proteomes" id="UP000886857">
    <property type="component" value="Unassembled WGS sequence"/>
</dbReference>
<evidence type="ECO:0000256" key="4">
    <source>
        <dbReference type="PROSITE-ProRule" id="PRU01024"/>
    </source>
</evidence>
<feature type="binding site" evidence="4">
    <location>
        <position position="295"/>
    </location>
    <ligand>
        <name>S-adenosyl-L-methionine</name>
        <dbReference type="ChEBI" id="CHEBI:59789"/>
    </ligand>
</feature>
<evidence type="ECO:0000259" key="6">
    <source>
        <dbReference type="PROSITE" id="PS50926"/>
    </source>
</evidence>
<evidence type="ECO:0000256" key="5">
    <source>
        <dbReference type="PROSITE-ProRule" id="PRU10015"/>
    </source>
</evidence>
<evidence type="ECO:0000256" key="1">
    <source>
        <dbReference type="ARBA" id="ARBA00022603"/>
    </source>
</evidence>
<dbReference type="Pfam" id="PF05958">
    <property type="entry name" value="tRNA_U5-meth_tr"/>
    <property type="match status" value="1"/>
</dbReference>
<dbReference type="SUPFAM" id="SSF50249">
    <property type="entry name" value="Nucleic acid-binding proteins"/>
    <property type="match status" value="1"/>
</dbReference>
<dbReference type="InterPro" id="IPR012340">
    <property type="entry name" value="NA-bd_OB-fold"/>
</dbReference>
<dbReference type="InterPro" id="IPR010280">
    <property type="entry name" value="U5_MeTrfase_fam"/>
</dbReference>
<organism evidence="7 8">
    <name type="scientific">Candidatus Limadaptatus stercoripullorum</name>
    <dbReference type="NCBI Taxonomy" id="2840846"/>
    <lineage>
        <taxon>Bacteria</taxon>
        <taxon>Bacillati</taxon>
        <taxon>Bacillota</taxon>
        <taxon>Clostridia</taxon>
        <taxon>Eubacteriales</taxon>
        <taxon>Candidatus Limadaptatus</taxon>
    </lineage>
</organism>
<feature type="active site" description="Nucleophile" evidence="4">
    <location>
        <position position="420"/>
    </location>
</feature>
<dbReference type="Gene3D" id="2.40.50.1070">
    <property type="match status" value="1"/>
</dbReference>
<feature type="binding site" evidence="4">
    <location>
        <position position="393"/>
    </location>
    <ligand>
        <name>S-adenosyl-L-methionine</name>
        <dbReference type="ChEBI" id="CHEBI:59789"/>
    </ligand>
</feature>
<feature type="binding site" evidence="4">
    <location>
        <position position="322"/>
    </location>
    <ligand>
        <name>S-adenosyl-L-methionine</name>
        <dbReference type="ChEBI" id="CHEBI:59789"/>
    </ligand>
</feature>
<dbReference type="PANTHER" id="PTHR11061">
    <property type="entry name" value="RNA M5U METHYLTRANSFERASE"/>
    <property type="match status" value="1"/>
</dbReference>
<reference evidence="7" key="1">
    <citation type="submission" date="2020-10" db="EMBL/GenBank/DDBJ databases">
        <authorList>
            <person name="Gilroy R."/>
        </authorList>
    </citation>
    <scope>NUCLEOTIDE SEQUENCE</scope>
    <source>
        <strain evidence="7">10406</strain>
    </source>
</reference>
<keyword evidence="3 4" id="KW-0949">S-adenosyl-L-methionine</keyword>
<evidence type="ECO:0000256" key="3">
    <source>
        <dbReference type="ARBA" id="ARBA00022691"/>
    </source>
</evidence>
<dbReference type="CDD" id="cd02440">
    <property type="entry name" value="AdoMet_MTases"/>
    <property type="match status" value="1"/>
</dbReference>
<dbReference type="PROSITE" id="PS50926">
    <property type="entry name" value="TRAM"/>
    <property type="match status" value="1"/>
</dbReference>
<dbReference type="InterPro" id="IPR002792">
    <property type="entry name" value="TRAM_dom"/>
</dbReference>
<dbReference type="NCBIfam" id="TIGR00479">
    <property type="entry name" value="rumA"/>
    <property type="match status" value="1"/>
</dbReference>
<dbReference type="PROSITE" id="PS51687">
    <property type="entry name" value="SAM_MT_RNA_M5U"/>
    <property type="match status" value="1"/>
</dbReference>
<accession>A0A9D1N935</accession>